<accession>A0A1M5UAJ6</accession>
<protein>
    <submittedName>
        <fullName evidence="4">Short-chain dehydrogenase</fullName>
    </submittedName>
</protein>
<evidence type="ECO:0000256" key="1">
    <source>
        <dbReference type="ARBA" id="ARBA00006484"/>
    </source>
</evidence>
<proteinExistence type="inferred from homology"/>
<dbReference type="InterPro" id="IPR002347">
    <property type="entry name" value="SDR_fam"/>
</dbReference>
<name>A0A1M5UAJ6_9FIRM</name>
<evidence type="ECO:0000256" key="3">
    <source>
        <dbReference type="ARBA" id="ARBA00023002"/>
    </source>
</evidence>
<dbReference type="EMBL" id="FQXV01000001">
    <property type="protein sequence ID" value="SHH59987.1"/>
    <property type="molecule type" value="Genomic_DNA"/>
</dbReference>
<dbReference type="SUPFAM" id="SSF51735">
    <property type="entry name" value="NAD(P)-binding Rossmann-fold domains"/>
    <property type="match status" value="1"/>
</dbReference>
<organism evidence="4 5">
    <name type="scientific">Sporobacter termitidis DSM 10068</name>
    <dbReference type="NCBI Taxonomy" id="1123282"/>
    <lineage>
        <taxon>Bacteria</taxon>
        <taxon>Bacillati</taxon>
        <taxon>Bacillota</taxon>
        <taxon>Clostridia</taxon>
        <taxon>Eubacteriales</taxon>
        <taxon>Oscillospiraceae</taxon>
        <taxon>Sporobacter</taxon>
    </lineage>
</organism>
<dbReference type="Gene3D" id="3.40.50.720">
    <property type="entry name" value="NAD(P)-binding Rossmann-like Domain"/>
    <property type="match status" value="1"/>
</dbReference>
<keyword evidence="2" id="KW-0521">NADP</keyword>
<dbReference type="Pfam" id="PF00106">
    <property type="entry name" value="adh_short"/>
    <property type="match status" value="1"/>
</dbReference>
<dbReference type="STRING" id="1123282.SAMN02745823_00428"/>
<dbReference type="PANTHER" id="PTHR43391:SF14">
    <property type="entry name" value="DEHYDROGENASE_REDUCTASE SDR FAMILY PROTEIN 7-LIKE"/>
    <property type="match status" value="1"/>
</dbReference>
<dbReference type="GO" id="GO:0016491">
    <property type="term" value="F:oxidoreductase activity"/>
    <property type="evidence" value="ECO:0007669"/>
    <property type="project" value="UniProtKB-KW"/>
</dbReference>
<reference evidence="4 5" key="1">
    <citation type="submission" date="2016-11" db="EMBL/GenBank/DDBJ databases">
        <authorList>
            <person name="Jaros S."/>
            <person name="Januszkiewicz K."/>
            <person name="Wedrychowicz H."/>
        </authorList>
    </citation>
    <scope>NUCLEOTIDE SEQUENCE [LARGE SCALE GENOMIC DNA]</scope>
    <source>
        <strain evidence="4 5">DSM 10068</strain>
    </source>
</reference>
<dbReference type="InterPro" id="IPR036291">
    <property type="entry name" value="NAD(P)-bd_dom_sf"/>
</dbReference>
<dbReference type="AlphaFoldDB" id="A0A1M5UAJ6"/>
<dbReference type="RefSeq" id="WP_073075976.1">
    <property type="nucleotide sequence ID" value="NZ_FQXV01000001.1"/>
</dbReference>
<evidence type="ECO:0000256" key="2">
    <source>
        <dbReference type="ARBA" id="ARBA00022857"/>
    </source>
</evidence>
<dbReference type="Proteomes" id="UP000183995">
    <property type="component" value="Unassembled WGS sequence"/>
</dbReference>
<sequence>MTDFKGKVAFITGGASGAGFGMAQIFSEAGCKVVIADVRQDHLDQAMEYFRSKKADVHPILLDITDRKAYIAAADEVERVYGTPPQILLQSAGVNAFGPAEASTYEDYDWIVGVNLGGIVNGMVTFVPRMIKAGHGGHIVTIASLGGLGPGPTTAPYSCSKAAVINLMETYYVALKPYGISVMAFCPGNMNTNIHEAAKTRPQRLQNSGYYESNETAEAYRKHNALGLDIREVGQHVMKGIEQGIVIYIPNDDREEIMRVATQRMIDYMTPEGMKRQAALEGAPPAEMPPEEIAAIVEANKVGWAKAKSDLDWIDKNKKA</sequence>
<gene>
    <name evidence="4" type="ORF">SAMN02745823_00428</name>
</gene>
<evidence type="ECO:0000313" key="4">
    <source>
        <dbReference type="EMBL" id="SHH59987.1"/>
    </source>
</evidence>
<dbReference type="CDD" id="cd05233">
    <property type="entry name" value="SDR_c"/>
    <property type="match status" value="1"/>
</dbReference>
<dbReference type="PRINTS" id="PR00081">
    <property type="entry name" value="GDHRDH"/>
</dbReference>
<keyword evidence="5" id="KW-1185">Reference proteome</keyword>
<dbReference type="PANTHER" id="PTHR43391">
    <property type="entry name" value="RETINOL DEHYDROGENASE-RELATED"/>
    <property type="match status" value="1"/>
</dbReference>
<keyword evidence="3" id="KW-0560">Oxidoreductase</keyword>
<dbReference type="OrthoDB" id="5786478at2"/>
<comment type="similarity">
    <text evidence="1">Belongs to the short-chain dehydrogenases/reductases (SDR) family.</text>
</comment>
<evidence type="ECO:0000313" key="5">
    <source>
        <dbReference type="Proteomes" id="UP000183995"/>
    </source>
</evidence>